<dbReference type="RefSeq" id="WP_141601584.1">
    <property type="nucleotide sequence ID" value="NZ_JARMSB010000001.1"/>
</dbReference>
<dbReference type="OrthoDB" id="2456374at2"/>
<feature type="compositionally biased region" description="Polar residues" evidence="1">
    <location>
        <begin position="99"/>
        <end position="109"/>
    </location>
</feature>
<feature type="transmembrane region" description="Helical" evidence="2">
    <location>
        <begin position="6"/>
        <end position="24"/>
    </location>
</feature>
<keyword evidence="4" id="KW-1185">Reference proteome</keyword>
<gene>
    <name evidence="3" type="ORF">FKZ59_04690</name>
</gene>
<comment type="caution">
    <text evidence="3">The sequence shown here is derived from an EMBL/GenBank/DDBJ whole genome shotgun (WGS) entry which is preliminary data.</text>
</comment>
<feature type="region of interest" description="Disordered" evidence="1">
    <location>
        <begin position="71"/>
        <end position="110"/>
    </location>
</feature>
<dbReference type="Proteomes" id="UP000315753">
    <property type="component" value="Unassembled WGS sequence"/>
</dbReference>
<accession>A0A540V4G9</accession>
<name>A0A540V4G9_9BACL</name>
<keyword evidence="2" id="KW-0472">Membrane</keyword>
<dbReference type="EMBL" id="VIGD01000004">
    <property type="protein sequence ID" value="TQE91641.1"/>
    <property type="molecule type" value="Genomic_DNA"/>
</dbReference>
<evidence type="ECO:0000313" key="3">
    <source>
        <dbReference type="EMBL" id="TQE91641.1"/>
    </source>
</evidence>
<feature type="compositionally biased region" description="Polar residues" evidence="1">
    <location>
        <begin position="79"/>
        <end position="90"/>
    </location>
</feature>
<proteinExistence type="predicted"/>
<organism evidence="3 4">
    <name type="scientific">Ureibacillus terrenus</name>
    <dbReference type="NCBI Taxonomy" id="118246"/>
    <lineage>
        <taxon>Bacteria</taxon>
        <taxon>Bacillati</taxon>
        <taxon>Bacillota</taxon>
        <taxon>Bacilli</taxon>
        <taxon>Bacillales</taxon>
        <taxon>Caryophanaceae</taxon>
        <taxon>Ureibacillus</taxon>
    </lineage>
</organism>
<evidence type="ECO:0000313" key="4">
    <source>
        <dbReference type="Proteomes" id="UP000315753"/>
    </source>
</evidence>
<protein>
    <submittedName>
        <fullName evidence="3">Uncharacterized protein</fullName>
    </submittedName>
</protein>
<keyword evidence="2" id="KW-1133">Transmembrane helix</keyword>
<dbReference type="AlphaFoldDB" id="A0A540V4G9"/>
<sequence length="128" mass="14491">MYGSVFWNCWGSLFAFTVTFAIVYQESISPLKIMLTSFFVAIAVFILMFPVRSLIGFILFTPDDEHLNDAIEKDETDGNENLSEEMQSGIENPEEMNNHHSSSKGLQDQNAEEIANVVRAMMEEKDDA</sequence>
<keyword evidence="2" id="KW-0812">Transmembrane</keyword>
<evidence type="ECO:0000256" key="1">
    <source>
        <dbReference type="SAM" id="MobiDB-lite"/>
    </source>
</evidence>
<feature type="transmembrane region" description="Helical" evidence="2">
    <location>
        <begin position="36"/>
        <end position="60"/>
    </location>
</feature>
<evidence type="ECO:0000256" key="2">
    <source>
        <dbReference type="SAM" id="Phobius"/>
    </source>
</evidence>
<reference evidence="3 4" key="1">
    <citation type="submission" date="2019-06" db="EMBL/GenBank/DDBJ databases">
        <title>Genome sequence of Ureibacillus terrenus.</title>
        <authorList>
            <person name="Maclea K.S."/>
            <person name="Simoes M."/>
        </authorList>
    </citation>
    <scope>NUCLEOTIDE SEQUENCE [LARGE SCALE GENOMIC DNA]</scope>
    <source>
        <strain evidence="3 4">ATCC BAA-384</strain>
    </source>
</reference>